<feature type="transmembrane region" description="Helical" evidence="2">
    <location>
        <begin position="81"/>
        <end position="101"/>
    </location>
</feature>
<evidence type="ECO:0000313" key="4">
    <source>
        <dbReference type="Proteomes" id="UP000054988"/>
    </source>
</evidence>
<dbReference type="Proteomes" id="UP000054988">
    <property type="component" value="Unassembled WGS sequence"/>
</dbReference>
<sequence length="180" mass="19558">MDFIQSLDPSKLVLAGTWLSFILSPFSAPFYNLPIFLFGVYTQENTEAFQSLQTFTALLGGSCIWDIIWMTQNSQHGFIKFLTVLLLILKVPTFFAFGLSLRQRGAQFSGLGIRGSDLSVWSMPGGFTSTGRDGYQAMDEERPVETSRPAPRPAPPTTAPTAATPAPPTTNAGPGAYQSL</sequence>
<evidence type="ECO:0000256" key="2">
    <source>
        <dbReference type="SAM" id="Phobius"/>
    </source>
</evidence>
<proteinExistence type="predicted"/>
<name>A0A0W0G3I0_MONRR</name>
<keyword evidence="2" id="KW-0812">Transmembrane</keyword>
<keyword evidence="2" id="KW-1133">Transmembrane helix</keyword>
<keyword evidence="2" id="KW-0472">Membrane</keyword>
<feature type="transmembrane region" description="Helical" evidence="2">
    <location>
        <begin position="12"/>
        <end position="31"/>
    </location>
</feature>
<feature type="region of interest" description="Disordered" evidence="1">
    <location>
        <begin position="130"/>
        <end position="180"/>
    </location>
</feature>
<protein>
    <submittedName>
        <fullName evidence="3">Uncharacterized protein</fullName>
    </submittedName>
</protein>
<dbReference type="eggNOG" id="ENOG502SCVB">
    <property type="taxonomic scope" value="Eukaryota"/>
</dbReference>
<organism evidence="3 4">
    <name type="scientific">Moniliophthora roreri</name>
    <name type="common">Frosty pod rot fungus</name>
    <name type="synonym">Monilia roreri</name>
    <dbReference type="NCBI Taxonomy" id="221103"/>
    <lineage>
        <taxon>Eukaryota</taxon>
        <taxon>Fungi</taxon>
        <taxon>Dikarya</taxon>
        <taxon>Basidiomycota</taxon>
        <taxon>Agaricomycotina</taxon>
        <taxon>Agaricomycetes</taxon>
        <taxon>Agaricomycetidae</taxon>
        <taxon>Agaricales</taxon>
        <taxon>Marasmiineae</taxon>
        <taxon>Marasmiaceae</taxon>
        <taxon>Moniliophthora</taxon>
    </lineage>
</organism>
<evidence type="ECO:0000256" key="1">
    <source>
        <dbReference type="SAM" id="MobiDB-lite"/>
    </source>
</evidence>
<accession>A0A0W0G3I0</accession>
<evidence type="ECO:0000313" key="3">
    <source>
        <dbReference type="EMBL" id="KTB43131.1"/>
    </source>
</evidence>
<dbReference type="AlphaFoldDB" id="A0A0W0G3I0"/>
<reference evidence="3 4" key="1">
    <citation type="submission" date="2015-12" db="EMBL/GenBank/DDBJ databases">
        <title>Draft genome sequence of Moniliophthora roreri, the causal agent of frosty pod rot of cacao.</title>
        <authorList>
            <person name="Aime M.C."/>
            <person name="Diaz-Valderrama J.R."/>
            <person name="Kijpornyongpan T."/>
            <person name="Phillips-Mora W."/>
        </authorList>
    </citation>
    <scope>NUCLEOTIDE SEQUENCE [LARGE SCALE GENOMIC DNA]</scope>
    <source>
        <strain evidence="3 4">MCA 2952</strain>
    </source>
</reference>
<comment type="caution">
    <text evidence="3">The sequence shown here is derived from an EMBL/GenBank/DDBJ whole genome shotgun (WGS) entry which is preliminary data.</text>
</comment>
<gene>
    <name evidence="3" type="ORF">WG66_4302</name>
</gene>
<dbReference type="EMBL" id="LATX01001245">
    <property type="protein sequence ID" value="KTB43131.1"/>
    <property type="molecule type" value="Genomic_DNA"/>
</dbReference>